<dbReference type="InterPro" id="IPR017246">
    <property type="entry name" value="Snapin"/>
</dbReference>
<evidence type="ECO:0000256" key="2">
    <source>
        <dbReference type="ARBA" id="ARBA00023054"/>
    </source>
</evidence>
<keyword evidence="6" id="KW-1185">Reference proteome</keyword>
<dbReference type="Pfam" id="PF14712">
    <property type="entry name" value="Snapin_Pallidin"/>
    <property type="match status" value="1"/>
</dbReference>
<dbReference type="Proteomes" id="UP001190700">
    <property type="component" value="Unassembled WGS sequence"/>
</dbReference>
<feature type="region of interest" description="Disordered" evidence="4">
    <location>
        <begin position="110"/>
        <end position="147"/>
    </location>
</feature>
<dbReference type="GO" id="GO:0099078">
    <property type="term" value="C:BORC complex"/>
    <property type="evidence" value="ECO:0007669"/>
    <property type="project" value="TreeGrafter"/>
</dbReference>
<dbReference type="PANTHER" id="PTHR31305:SF2">
    <property type="entry name" value="SNARE-ASSOCIATED PROTEIN SNAPIN"/>
    <property type="match status" value="1"/>
</dbReference>
<sequence length="147" mass="15438">MVGKLENATSDGASALAAGLEQLLAPVVTECDQQVETVLASQNVLSENIDRVTQILAKLLESTPEPVVSSQAAKLSDIRRRITGLSNNVYGLQERLQKLHALRARLPVPLSATGEPLAQETEGGQEPGAVPEEAASDSASGQEEIGK</sequence>
<dbReference type="GO" id="GO:0007040">
    <property type="term" value="P:lysosome organization"/>
    <property type="evidence" value="ECO:0007669"/>
    <property type="project" value="TreeGrafter"/>
</dbReference>
<proteinExistence type="inferred from homology"/>
<comment type="similarity">
    <text evidence="1">Belongs to the SNAPIN family.</text>
</comment>
<dbReference type="GO" id="GO:0008333">
    <property type="term" value="P:endosome to lysosome transport"/>
    <property type="evidence" value="ECO:0007669"/>
    <property type="project" value="TreeGrafter"/>
</dbReference>
<comment type="caution">
    <text evidence="5">The sequence shown here is derived from an EMBL/GenBank/DDBJ whole genome shotgun (WGS) entry which is preliminary data.</text>
</comment>
<evidence type="ECO:0000313" key="6">
    <source>
        <dbReference type="Proteomes" id="UP001190700"/>
    </source>
</evidence>
<dbReference type="GO" id="GO:0006886">
    <property type="term" value="P:intracellular protein transport"/>
    <property type="evidence" value="ECO:0007669"/>
    <property type="project" value="InterPro"/>
</dbReference>
<evidence type="ECO:0000313" key="5">
    <source>
        <dbReference type="EMBL" id="KAK3285344.1"/>
    </source>
</evidence>
<gene>
    <name evidence="5" type="ORF">CYMTET_7046</name>
</gene>
<dbReference type="GO" id="GO:0000149">
    <property type="term" value="F:SNARE binding"/>
    <property type="evidence" value="ECO:0007669"/>
    <property type="project" value="TreeGrafter"/>
</dbReference>
<dbReference type="GO" id="GO:0032418">
    <property type="term" value="P:lysosome localization"/>
    <property type="evidence" value="ECO:0007669"/>
    <property type="project" value="TreeGrafter"/>
</dbReference>
<dbReference type="EMBL" id="LGRX02001870">
    <property type="protein sequence ID" value="KAK3285344.1"/>
    <property type="molecule type" value="Genomic_DNA"/>
</dbReference>
<protein>
    <recommendedName>
        <fullName evidence="3">Biogenesis of lysosome-related organelles complex 1 subunit 7</fullName>
    </recommendedName>
</protein>
<dbReference type="AlphaFoldDB" id="A0AAE0GVY9"/>
<organism evidence="5 6">
    <name type="scientific">Cymbomonas tetramitiformis</name>
    <dbReference type="NCBI Taxonomy" id="36881"/>
    <lineage>
        <taxon>Eukaryota</taxon>
        <taxon>Viridiplantae</taxon>
        <taxon>Chlorophyta</taxon>
        <taxon>Pyramimonadophyceae</taxon>
        <taxon>Pyramimonadales</taxon>
        <taxon>Pyramimonadaceae</taxon>
        <taxon>Cymbomonas</taxon>
    </lineage>
</organism>
<keyword evidence="2" id="KW-0175">Coiled coil</keyword>
<reference evidence="5 6" key="1">
    <citation type="journal article" date="2015" name="Genome Biol. Evol.">
        <title>Comparative Genomics of a Bacterivorous Green Alga Reveals Evolutionary Causalities and Consequences of Phago-Mixotrophic Mode of Nutrition.</title>
        <authorList>
            <person name="Burns J.A."/>
            <person name="Paasch A."/>
            <person name="Narechania A."/>
            <person name="Kim E."/>
        </authorList>
    </citation>
    <scope>NUCLEOTIDE SEQUENCE [LARGE SCALE GENOMIC DNA]</scope>
    <source>
        <strain evidence="5 6">PLY_AMNH</strain>
    </source>
</reference>
<dbReference type="GO" id="GO:0031083">
    <property type="term" value="C:BLOC-1 complex"/>
    <property type="evidence" value="ECO:0007669"/>
    <property type="project" value="InterPro"/>
</dbReference>
<name>A0AAE0GVY9_9CHLO</name>
<evidence type="ECO:0000256" key="3">
    <source>
        <dbReference type="ARBA" id="ARBA00033330"/>
    </source>
</evidence>
<dbReference type="PANTHER" id="PTHR31305">
    <property type="entry name" value="SNARE-ASSOCIATED PROTEIN SNAPIN"/>
    <property type="match status" value="1"/>
</dbReference>
<evidence type="ECO:0000256" key="4">
    <source>
        <dbReference type="SAM" id="MobiDB-lite"/>
    </source>
</evidence>
<accession>A0AAE0GVY9</accession>
<evidence type="ECO:0000256" key="1">
    <source>
        <dbReference type="ARBA" id="ARBA00006111"/>
    </source>
</evidence>
<dbReference type="InterPro" id="IPR028119">
    <property type="entry name" value="Snapin/Pallidin/Snn1"/>
</dbReference>